<dbReference type="GO" id="GO:0005737">
    <property type="term" value="C:cytoplasm"/>
    <property type="evidence" value="ECO:0007669"/>
    <property type="project" value="TreeGrafter"/>
</dbReference>
<accession>A0A2T0XJB5</accession>
<dbReference type="RefSeq" id="WP_106226395.1">
    <property type="nucleotide sequence ID" value="NZ_PVTV01000011.1"/>
</dbReference>
<dbReference type="GO" id="GO:0004029">
    <property type="term" value="F:aldehyde dehydrogenase (NAD+) activity"/>
    <property type="evidence" value="ECO:0007669"/>
    <property type="project" value="TreeGrafter"/>
</dbReference>
<dbReference type="InterPro" id="IPR036291">
    <property type="entry name" value="NAD(P)-bd_dom_sf"/>
</dbReference>
<reference evidence="2 3" key="1">
    <citation type="submission" date="2018-03" db="EMBL/GenBank/DDBJ databases">
        <title>Genomic Encyclopedia of Type Strains, Phase III (KMG-III): the genomes of soil and plant-associated and newly described type strains.</title>
        <authorList>
            <person name="Whitman W."/>
        </authorList>
    </citation>
    <scope>NUCLEOTIDE SEQUENCE [LARGE SCALE GENOMIC DNA]</scope>
    <source>
        <strain evidence="2 3">MWH-P2sevCIIIb</strain>
    </source>
</reference>
<evidence type="ECO:0000259" key="1">
    <source>
        <dbReference type="Pfam" id="PF01370"/>
    </source>
</evidence>
<dbReference type="Proteomes" id="UP000238308">
    <property type="component" value="Unassembled WGS sequence"/>
</dbReference>
<dbReference type="InterPro" id="IPR001509">
    <property type="entry name" value="Epimerase_deHydtase"/>
</dbReference>
<sequence>MSTQKVLIAGCGDLGLRIARLLLMHTGTEVWALRRQIPAISEETLPDPVQAHIHWIEADLTKIETLDQIPSGVTHIIYAASADGRNEASYRAIYLNGLENIITACKTKQLKQVIFISSTAVYEDHEGSLVDEMTISTPQSFNGRIMLEAETWLAAQTDIASTVSLRLSGIYGPGRQFLINRLRAGLVTAPPSNQHWVNRIHIDDAARAVAHIMGMSEPQKLYLVTDSTPLPMRVLYEAIALMVGGPVPAMGPAPLSVGSKRLSNARLLSTGFAFDWPDSRLGHAALLQNEDS</sequence>
<name>A0A2T0XJB5_9BURK</name>
<dbReference type="OrthoDB" id="9808276at2"/>
<dbReference type="Gene3D" id="3.40.50.720">
    <property type="entry name" value="NAD(P)-binding Rossmann-like Domain"/>
    <property type="match status" value="1"/>
</dbReference>
<evidence type="ECO:0000313" key="2">
    <source>
        <dbReference type="EMBL" id="PRY99049.1"/>
    </source>
</evidence>
<feature type="domain" description="NAD-dependent epimerase/dehydratase" evidence="1">
    <location>
        <begin position="7"/>
        <end position="215"/>
    </location>
</feature>
<evidence type="ECO:0000313" key="3">
    <source>
        <dbReference type="Proteomes" id="UP000238308"/>
    </source>
</evidence>
<dbReference type="InterPro" id="IPR051783">
    <property type="entry name" value="NAD(P)-dependent_oxidoreduct"/>
</dbReference>
<dbReference type="SUPFAM" id="SSF51735">
    <property type="entry name" value="NAD(P)-binding Rossmann-fold domains"/>
    <property type="match status" value="1"/>
</dbReference>
<dbReference type="PANTHER" id="PTHR48079:SF6">
    <property type="entry name" value="NAD(P)-BINDING DOMAIN-CONTAINING PROTEIN-RELATED"/>
    <property type="match status" value="1"/>
</dbReference>
<organism evidence="2 3">
    <name type="scientific">Jezberella montanilacus</name>
    <dbReference type="NCBI Taxonomy" id="323426"/>
    <lineage>
        <taxon>Bacteria</taxon>
        <taxon>Pseudomonadati</taxon>
        <taxon>Pseudomonadota</taxon>
        <taxon>Betaproteobacteria</taxon>
        <taxon>Burkholderiales</taxon>
        <taxon>Alcaligenaceae</taxon>
        <taxon>Jezberella</taxon>
    </lineage>
</organism>
<gene>
    <name evidence="2" type="ORF">BCM14_0487</name>
</gene>
<proteinExistence type="predicted"/>
<protein>
    <submittedName>
        <fullName evidence="2">Nucleoside-diphosphate-sugar epimerase</fullName>
    </submittedName>
</protein>
<keyword evidence="3" id="KW-1185">Reference proteome</keyword>
<dbReference type="Pfam" id="PF01370">
    <property type="entry name" value="Epimerase"/>
    <property type="match status" value="1"/>
</dbReference>
<dbReference type="PANTHER" id="PTHR48079">
    <property type="entry name" value="PROTEIN YEEZ"/>
    <property type="match status" value="1"/>
</dbReference>
<dbReference type="EMBL" id="PVTV01000011">
    <property type="protein sequence ID" value="PRY99049.1"/>
    <property type="molecule type" value="Genomic_DNA"/>
</dbReference>
<dbReference type="AlphaFoldDB" id="A0A2T0XJB5"/>
<comment type="caution">
    <text evidence="2">The sequence shown here is derived from an EMBL/GenBank/DDBJ whole genome shotgun (WGS) entry which is preliminary data.</text>
</comment>